<dbReference type="PANTHER" id="PTHR48081:SF8">
    <property type="entry name" value="ALPHA_BETA HYDROLASE FOLD-3 DOMAIN-CONTAINING PROTEIN-RELATED"/>
    <property type="match status" value="1"/>
</dbReference>
<dbReference type="Proteomes" id="UP000294723">
    <property type="component" value="Unassembled WGS sequence"/>
</dbReference>
<dbReference type="GO" id="GO:0016787">
    <property type="term" value="F:hydrolase activity"/>
    <property type="evidence" value="ECO:0007669"/>
    <property type="project" value="UniProtKB-KW"/>
</dbReference>
<dbReference type="Pfam" id="PF07859">
    <property type="entry name" value="Abhydrolase_3"/>
    <property type="match status" value="1"/>
</dbReference>
<evidence type="ECO:0000313" key="3">
    <source>
        <dbReference type="EMBL" id="TDD89063.1"/>
    </source>
</evidence>
<evidence type="ECO:0000313" key="4">
    <source>
        <dbReference type="Proteomes" id="UP000294723"/>
    </source>
</evidence>
<dbReference type="InterPro" id="IPR050300">
    <property type="entry name" value="GDXG_lipolytic_enzyme"/>
</dbReference>
<comment type="caution">
    <text evidence="3">The sequence shown here is derived from an EMBL/GenBank/DDBJ whole genome shotgun (WGS) entry which is preliminary data.</text>
</comment>
<evidence type="ECO:0000256" key="1">
    <source>
        <dbReference type="ARBA" id="ARBA00022801"/>
    </source>
</evidence>
<keyword evidence="4" id="KW-1185">Reference proteome</keyword>
<accession>A0A4R5BU64</accession>
<dbReference type="EMBL" id="SMLA01000014">
    <property type="protein sequence ID" value="TDD89063.1"/>
    <property type="molecule type" value="Genomic_DNA"/>
</dbReference>
<dbReference type="PANTHER" id="PTHR48081">
    <property type="entry name" value="AB HYDROLASE SUPERFAMILY PROTEIN C4A8.06C"/>
    <property type="match status" value="1"/>
</dbReference>
<protein>
    <submittedName>
        <fullName evidence="3">Alpha/beta hydrolase</fullName>
    </submittedName>
</protein>
<dbReference type="Gene3D" id="3.40.50.1820">
    <property type="entry name" value="alpha/beta hydrolase"/>
    <property type="match status" value="1"/>
</dbReference>
<name>A0A4R5BU64_9PSEU</name>
<keyword evidence="1 3" id="KW-0378">Hydrolase</keyword>
<sequence>MPVLSHPLVTRVAAALIQGVTSLTPRLDRRRRFPDIACATRRIEVPTACGVVPATLYLPPRGEVPPLHINLHGGGFIIRYPEQDDPLCRYLAARAEVAVLNVDYPVAPQHPFPIPPKACFEVTRWAAEHAAELGVDPERLSIGGASAGGSLATAVARQARDAGGPHLALQVLHYPSLDLVTSTQEKLSARNRTEPPFLKPWMSAVFHNSYLPDKALGVDPLASPAYGDNGAELAGTAPALLITTELDLLNAEGLRYAEALRRAGVLLEHRDIPGVDHGYDQLGGGDDQARETYDLIVEHLRRAHFKRQDGR</sequence>
<reference evidence="3 4" key="1">
    <citation type="submission" date="2019-03" db="EMBL/GenBank/DDBJ databases">
        <title>Draft genome sequences of novel Actinobacteria.</title>
        <authorList>
            <person name="Sahin N."/>
            <person name="Ay H."/>
            <person name="Saygin H."/>
        </authorList>
    </citation>
    <scope>NUCLEOTIDE SEQUENCE [LARGE SCALE GENOMIC DNA]</scope>
    <source>
        <strain evidence="3 4">5K548</strain>
    </source>
</reference>
<organism evidence="3 4">
    <name type="scientific">Saccharopolyspora karakumensis</name>
    <dbReference type="NCBI Taxonomy" id="2530386"/>
    <lineage>
        <taxon>Bacteria</taxon>
        <taxon>Bacillati</taxon>
        <taxon>Actinomycetota</taxon>
        <taxon>Actinomycetes</taxon>
        <taxon>Pseudonocardiales</taxon>
        <taxon>Pseudonocardiaceae</taxon>
        <taxon>Saccharopolyspora</taxon>
    </lineage>
</organism>
<dbReference type="SUPFAM" id="SSF53474">
    <property type="entry name" value="alpha/beta-Hydrolases"/>
    <property type="match status" value="1"/>
</dbReference>
<proteinExistence type="predicted"/>
<dbReference type="InterPro" id="IPR029058">
    <property type="entry name" value="AB_hydrolase_fold"/>
</dbReference>
<dbReference type="InterPro" id="IPR013094">
    <property type="entry name" value="AB_hydrolase_3"/>
</dbReference>
<evidence type="ECO:0000259" key="2">
    <source>
        <dbReference type="Pfam" id="PF07859"/>
    </source>
</evidence>
<feature type="domain" description="Alpha/beta hydrolase fold-3" evidence="2">
    <location>
        <begin position="69"/>
        <end position="279"/>
    </location>
</feature>
<dbReference type="AlphaFoldDB" id="A0A4R5BU64"/>
<gene>
    <name evidence="3" type="ORF">E1202_12530</name>
</gene>